<dbReference type="InterPro" id="IPR020889">
    <property type="entry name" value="LipoPS_assembly_LptD"/>
</dbReference>
<dbReference type="Pfam" id="PF04453">
    <property type="entry name" value="LptD"/>
    <property type="match status" value="1"/>
</dbReference>
<comment type="caution">
    <text evidence="1">Lacks conserved residue(s) required for the propagation of feature annotation.</text>
</comment>
<sequence length="706" mass="77433" precursor="true">MRRHLLALALSLLLPAAPILAQVAAPASLLADAVRLRADTALVAEGNVEVLYRGTRLRAARIVYDRAGDRLLIDGPITIEDGENSLILADAAELDDNLRNGILTGARLVLDQQLQLAASRIDRIDGRYTQLSNSVASSCEICAGNPTPTWEIRARRVIHDQLERQLYFDSATFRLLGVPIFYAPRLRLPDPTLDRARGFLLPRLRTTSQLGTGVKLPYFVPFGETADLTLTPYLSSGTRTLELRYRQAFATGALQLDGALSNDDQPSEDPRYYLFADGSFALARGFTLNLDVEQVSDSAYLLDYGYSERDRLQTELELVRARRKDSFRAALTDFRTLRDAEIPIADQLPDLYGVIGYERRVDVGRGELRFGLDAATLNRASDAPGAGRDVDRAAVAAEYLRAIPLRWGMLGQARAGFTASSYTTRDDPRFAPTTAQLTPHVVAELRWPLARAGTDGVRHLLEPVVQLAYSRTSGNTVPNEDSVLVEFDSGNLFSRSRFPGIDRIETGARANLGLGYTRTDPEGWTLGLTVGRVLRAEADPRFLPGTGLDARLSDWLTETRLDIGPGFSLSNRALIDDGLGITRNEARLTLDNGRASLDTTYVWLEASALENRPNDVQEVAFDGSWRFGESWTGIFDGRYDLASEQAARAGLGLEYRSQCLSVDFSLSRRFTSSTNVSPSTDFGLQLSLAGFGPNTNGTAGRRGCSG</sequence>
<comment type="function">
    <text evidence="1">Involved in the assembly of lipopolysaccharide (LPS) at the surface of the outer membrane.</text>
</comment>
<comment type="similarity">
    <text evidence="1">Belongs to the LptD family.</text>
</comment>
<feature type="signal peptide" evidence="1">
    <location>
        <begin position="1"/>
        <end position="21"/>
    </location>
</feature>
<evidence type="ECO:0000259" key="2">
    <source>
        <dbReference type="Pfam" id="PF04453"/>
    </source>
</evidence>
<keyword evidence="1" id="KW-0472">Membrane</keyword>
<dbReference type="InterPro" id="IPR007543">
    <property type="entry name" value="LptD_C"/>
</dbReference>
<proteinExistence type="inferred from homology"/>
<gene>
    <name evidence="1" type="primary">lptD</name>
    <name evidence="3" type="ORF">PMES_02638</name>
</gene>
<keyword evidence="1" id="KW-0998">Cell outer membrane</keyword>
<keyword evidence="1" id="KW-0732">Signal</keyword>
<keyword evidence="4" id="KW-1185">Reference proteome</keyword>
<dbReference type="GO" id="GO:0009279">
    <property type="term" value="C:cell outer membrane"/>
    <property type="evidence" value="ECO:0007669"/>
    <property type="project" value="UniProtKB-SubCell"/>
</dbReference>
<protein>
    <recommendedName>
        <fullName evidence="1">LPS-assembly protein LptD</fullName>
    </recommendedName>
</protein>
<dbReference type="RefSeq" id="WP_159966162.1">
    <property type="nucleotide sequence ID" value="NZ_APKE01000033.1"/>
</dbReference>
<dbReference type="AlphaFoldDB" id="A0A921NPS6"/>
<dbReference type="GO" id="GO:0043165">
    <property type="term" value="P:Gram-negative-bacterium-type cell outer membrane assembly"/>
    <property type="evidence" value="ECO:0007669"/>
    <property type="project" value="UniProtKB-UniRule"/>
</dbReference>
<comment type="subunit">
    <text evidence="1">Component of the lipopolysaccharide transport and assembly complex.</text>
</comment>
<comment type="caution">
    <text evidence="3">The sequence shown here is derived from an EMBL/GenBank/DDBJ whole genome shotgun (WGS) entry which is preliminary data.</text>
</comment>
<evidence type="ECO:0000313" key="3">
    <source>
        <dbReference type="EMBL" id="KAF0674930.1"/>
    </source>
</evidence>
<dbReference type="Proteomes" id="UP000698242">
    <property type="component" value="Unassembled WGS sequence"/>
</dbReference>
<dbReference type="EMBL" id="APKE01000033">
    <property type="protein sequence ID" value="KAF0674930.1"/>
    <property type="molecule type" value="Genomic_DNA"/>
</dbReference>
<feature type="domain" description="LptD C-terminal" evidence="2">
    <location>
        <begin position="271"/>
        <end position="631"/>
    </location>
</feature>
<evidence type="ECO:0000313" key="4">
    <source>
        <dbReference type="Proteomes" id="UP000698242"/>
    </source>
</evidence>
<dbReference type="PANTHER" id="PTHR30189">
    <property type="entry name" value="LPS-ASSEMBLY PROTEIN"/>
    <property type="match status" value="1"/>
</dbReference>
<dbReference type="OrthoDB" id="9760225at2"/>
<dbReference type="GO" id="GO:0015920">
    <property type="term" value="P:lipopolysaccharide transport"/>
    <property type="evidence" value="ECO:0007669"/>
    <property type="project" value="InterPro"/>
</dbReference>
<comment type="subcellular location">
    <subcellularLocation>
        <location evidence="1">Cell outer membrane</location>
    </subcellularLocation>
</comment>
<feature type="chain" id="PRO_5038179141" description="LPS-assembly protein LptD" evidence="1">
    <location>
        <begin position="22"/>
        <end position="706"/>
    </location>
</feature>
<reference evidence="3" key="1">
    <citation type="submission" date="2013-03" db="EMBL/GenBank/DDBJ databases">
        <title>Genome Sequence of the Profundibacterium mesophilum strain KAUST100406-0324T from Red Sea, a novel genus in the family Rhodobacteraceae.</title>
        <authorList>
            <person name="Essack M."/>
            <person name="Alam I."/>
            <person name="Lafi F."/>
            <person name="Alawi W."/>
            <person name="Kamanu F."/>
            <person name="Al-Suwailem A."/>
            <person name="Lee O.O."/>
            <person name="Xu Y."/>
            <person name="Bajic V."/>
            <person name="Qian P.-Y."/>
            <person name="Archer J."/>
        </authorList>
    </citation>
    <scope>NUCLEOTIDE SEQUENCE</scope>
    <source>
        <strain evidence="3">KAUST100406-0324</strain>
    </source>
</reference>
<evidence type="ECO:0000256" key="1">
    <source>
        <dbReference type="HAMAP-Rule" id="MF_01411"/>
    </source>
</evidence>
<dbReference type="GO" id="GO:1990351">
    <property type="term" value="C:transporter complex"/>
    <property type="evidence" value="ECO:0007669"/>
    <property type="project" value="TreeGrafter"/>
</dbReference>
<dbReference type="PANTHER" id="PTHR30189:SF1">
    <property type="entry name" value="LPS-ASSEMBLY PROTEIN LPTD"/>
    <property type="match status" value="1"/>
</dbReference>
<dbReference type="HAMAP" id="MF_01411">
    <property type="entry name" value="LPS_assembly_LptD"/>
    <property type="match status" value="1"/>
</dbReference>
<organism evidence="3 4">
    <name type="scientific">Profundibacterium mesophilum KAUST100406-0324</name>
    <dbReference type="NCBI Taxonomy" id="1037889"/>
    <lineage>
        <taxon>Bacteria</taxon>
        <taxon>Pseudomonadati</taxon>
        <taxon>Pseudomonadota</taxon>
        <taxon>Alphaproteobacteria</taxon>
        <taxon>Rhodobacterales</taxon>
        <taxon>Roseobacteraceae</taxon>
        <taxon>Profundibacterium</taxon>
    </lineage>
</organism>
<name>A0A921NPS6_9RHOB</name>
<dbReference type="InterPro" id="IPR050218">
    <property type="entry name" value="LptD"/>
</dbReference>
<accession>A0A921NPS6</accession>